<evidence type="ECO:0000256" key="4">
    <source>
        <dbReference type="ARBA" id="ARBA00022777"/>
    </source>
</evidence>
<dbReference type="Pfam" id="PF00406">
    <property type="entry name" value="ADK"/>
    <property type="match status" value="1"/>
</dbReference>
<accession>A0A2H0UFJ7</accession>
<name>A0A2H0UFJ7_9BACT</name>
<evidence type="ECO:0000256" key="6">
    <source>
        <dbReference type="RuleBase" id="RU003330"/>
    </source>
</evidence>
<comment type="similarity">
    <text evidence="5 6">Belongs to the adenylate kinase family.</text>
</comment>
<feature type="binding site" evidence="5">
    <location>
        <position position="173"/>
    </location>
    <ligand>
        <name>ATP</name>
        <dbReference type="ChEBI" id="CHEBI:30616"/>
    </ligand>
</feature>
<dbReference type="UniPathway" id="UPA00588">
    <property type="reaction ID" value="UER00649"/>
</dbReference>
<evidence type="ECO:0000313" key="8">
    <source>
        <dbReference type="EMBL" id="PIR85179.1"/>
    </source>
</evidence>
<dbReference type="GO" id="GO:0005524">
    <property type="term" value="F:ATP binding"/>
    <property type="evidence" value="ECO:0007669"/>
    <property type="project" value="UniProtKB-UniRule"/>
</dbReference>
<comment type="caution">
    <text evidence="8">The sequence shown here is derived from an EMBL/GenBank/DDBJ whole genome shotgun (WGS) entry which is preliminary data.</text>
</comment>
<dbReference type="InterPro" id="IPR027417">
    <property type="entry name" value="P-loop_NTPase"/>
</dbReference>
<dbReference type="Proteomes" id="UP000229315">
    <property type="component" value="Unassembled WGS sequence"/>
</dbReference>
<comment type="caution">
    <text evidence="5">Lacks conserved residue(s) required for the propagation of feature annotation.</text>
</comment>
<dbReference type="PRINTS" id="PR00094">
    <property type="entry name" value="ADENYLTKNASE"/>
</dbReference>
<dbReference type="GO" id="GO:0005737">
    <property type="term" value="C:cytoplasm"/>
    <property type="evidence" value="ECO:0007669"/>
    <property type="project" value="UniProtKB-SubCell"/>
</dbReference>
<proteinExistence type="inferred from homology"/>
<comment type="pathway">
    <text evidence="5">Purine metabolism; AMP biosynthesis via salvage pathway; AMP from ADP: step 1/1.</text>
</comment>
<evidence type="ECO:0000256" key="1">
    <source>
        <dbReference type="ARBA" id="ARBA00022679"/>
    </source>
</evidence>
<feature type="binding site" evidence="5">
    <location>
        <position position="133"/>
    </location>
    <ligand>
        <name>AMP</name>
        <dbReference type="ChEBI" id="CHEBI:456215"/>
    </ligand>
</feature>
<keyword evidence="4 5" id="KW-0418">Kinase</keyword>
<feature type="binding site" evidence="5">
    <location>
        <position position="97"/>
    </location>
    <ligand>
        <name>AMP</name>
        <dbReference type="ChEBI" id="CHEBI:456215"/>
    </ligand>
</feature>
<keyword evidence="1 5" id="KW-0808">Transferase</keyword>
<organism evidence="8 9">
    <name type="scientific">Candidatus Kaiserbacteria bacterium CG10_big_fil_rev_8_21_14_0_10_45_20</name>
    <dbReference type="NCBI Taxonomy" id="1974607"/>
    <lineage>
        <taxon>Bacteria</taxon>
        <taxon>Candidatus Kaiseribacteriota</taxon>
    </lineage>
</organism>
<dbReference type="Gene3D" id="3.40.50.300">
    <property type="entry name" value="P-loop containing nucleotide triphosphate hydrolases"/>
    <property type="match status" value="1"/>
</dbReference>
<feature type="binding site" evidence="5">
    <location>
        <position position="41"/>
    </location>
    <ligand>
        <name>AMP</name>
        <dbReference type="ChEBI" id="CHEBI:456215"/>
    </ligand>
</feature>
<dbReference type="InterPro" id="IPR000850">
    <property type="entry name" value="Adenylat/UMP-CMP_kin"/>
</dbReference>
<comment type="function">
    <text evidence="5">Catalyzes the reversible transfer of the terminal phosphate group between ATP and AMP. Plays an important role in cellular energy homeostasis and in adenine nucleotide metabolism.</text>
</comment>
<feature type="binding site" evidence="5">
    <location>
        <position position="145"/>
    </location>
    <ligand>
        <name>AMP</name>
        <dbReference type="ChEBI" id="CHEBI:456215"/>
    </ligand>
</feature>
<keyword evidence="5" id="KW-0963">Cytoplasm</keyword>
<evidence type="ECO:0000256" key="5">
    <source>
        <dbReference type="HAMAP-Rule" id="MF_00235"/>
    </source>
</evidence>
<keyword evidence="2 5" id="KW-0545">Nucleotide biosynthesis</keyword>
<dbReference type="GO" id="GO:0004017">
    <property type="term" value="F:AMP kinase activity"/>
    <property type="evidence" value="ECO:0007669"/>
    <property type="project" value="UniProtKB-UniRule"/>
</dbReference>
<dbReference type="SUPFAM" id="SSF52540">
    <property type="entry name" value="P-loop containing nucleoside triphosphate hydrolases"/>
    <property type="match status" value="1"/>
</dbReference>
<keyword evidence="5 7" id="KW-0067">ATP-binding</keyword>
<dbReference type="PANTHER" id="PTHR23359">
    <property type="entry name" value="NUCLEOTIDE KINASE"/>
    <property type="match status" value="1"/>
</dbReference>
<sequence>MSTPKRLFLFVGRTASGKETQSRKLAEKINAPVFMTGERFREIIRSGSPLGEKIKDDYEKGLLMPSWVADYMFQDFVFNLRYDKSAVFEGSGRDKKQAEVVEAVTEWLGREYVVFNLEVSPETVIARSLSRQRDATDEEEVIKTRLAEYERLTAPAIEHFRSLGKLVDIDGENSPEEVHSEVMKHISDDDYSN</sequence>
<dbReference type="HAMAP" id="MF_00235">
    <property type="entry name" value="Adenylate_kinase_Adk"/>
    <property type="match status" value="1"/>
</dbReference>
<dbReference type="CDD" id="cd01428">
    <property type="entry name" value="ADK"/>
    <property type="match status" value="1"/>
</dbReference>
<feature type="region of interest" description="NMP" evidence="5">
    <location>
        <begin position="35"/>
        <end position="64"/>
    </location>
</feature>
<feature type="binding site" evidence="5">
    <location>
        <begin position="62"/>
        <end position="64"/>
    </location>
    <ligand>
        <name>AMP</name>
        <dbReference type="ChEBI" id="CHEBI:456215"/>
    </ligand>
</feature>
<evidence type="ECO:0000313" key="9">
    <source>
        <dbReference type="Proteomes" id="UP000229315"/>
    </source>
</evidence>
<feature type="binding site" evidence="5">
    <location>
        <position position="131"/>
    </location>
    <ligand>
        <name>ATP</name>
        <dbReference type="ChEBI" id="CHEBI:30616"/>
    </ligand>
</feature>
<gene>
    <name evidence="5" type="primary">adk</name>
    <name evidence="8" type="ORF">COU15_02095</name>
</gene>
<evidence type="ECO:0000256" key="7">
    <source>
        <dbReference type="RuleBase" id="RU003331"/>
    </source>
</evidence>
<keyword evidence="3 5" id="KW-0547">Nucleotide-binding</keyword>
<dbReference type="GO" id="GO:0044209">
    <property type="term" value="P:AMP salvage"/>
    <property type="evidence" value="ECO:0007669"/>
    <property type="project" value="UniProtKB-UniRule"/>
</dbReference>
<comment type="subcellular location">
    <subcellularLocation>
        <location evidence="5 7">Cytoplasm</location>
    </subcellularLocation>
</comment>
<comment type="catalytic activity">
    <reaction evidence="5 7">
        <text>AMP + ATP = 2 ADP</text>
        <dbReference type="Rhea" id="RHEA:12973"/>
        <dbReference type="ChEBI" id="CHEBI:30616"/>
        <dbReference type="ChEBI" id="CHEBI:456215"/>
        <dbReference type="ChEBI" id="CHEBI:456216"/>
        <dbReference type="EC" id="2.7.4.3"/>
    </reaction>
</comment>
<dbReference type="EC" id="2.7.4.3" evidence="5 7"/>
<evidence type="ECO:0000256" key="3">
    <source>
        <dbReference type="ARBA" id="ARBA00022741"/>
    </source>
</evidence>
<comment type="domain">
    <text evidence="5">Consists of three domains, a large central CORE domain and two small peripheral domains, NMPbind and LID, which undergo movements during catalysis. The LID domain closes over the site of phosphoryl transfer upon ATP binding. Assembling and dissambling the active center during each catalytic cycle provides an effective means to prevent ATP hydrolysis.</text>
</comment>
<feature type="binding site" evidence="5">
    <location>
        <position position="36"/>
    </location>
    <ligand>
        <name>AMP</name>
        <dbReference type="ChEBI" id="CHEBI:456215"/>
    </ligand>
</feature>
<comment type="subunit">
    <text evidence="5 7">Monomer.</text>
</comment>
<dbReference type="AlphaFoldDB" id="A0A2H0UFJ7"/>
<protein>
    <recommendedName>
        <fullName evidence="5 7">Adenylate kinase</fullName>
        <shortName evidence="5">AK</shortName>
        <ecNumber evidence="5 7">2.7.4.3</ecNumber>
    </recommendedName>
    <alternativeName>
        <fullName evidence="5">ATP-AMP transphosphorylase</fullName>
    </alternativeName>
    <alternativeName>
        <fullName evidence="5">ATP:AMP phosphotransferase</fullName>
    </alternativeName>
    <alternativeName>
        <fullName evidence="5">Adenylate monophosphate kinase</fullName>
    </alternativeName>
</protein>
<dbReference type="EMBL" id="PFBH01000014">
    <property type="protein sequence ID" value="PIR85179.1"/>
    <property type="molecule type" value="Genomic_DNA"/>
</dbReference>
<evidence type="ECO:0000256" key="2">
    <source>
        <dbReference type="ARBA" id="ARBA00022727"/>
    </source>
</evidence>
<reference evidence="9" key="1">
    <citation type="submission" date="2017-09" db="EMBL/GenBank/DDBJ databases">
        <title>Depth-based differentiation of microbial function through sediment-hosted aquifers and enrichment of novel symbionts in the deep terrestrial subsurface.</title>
        <authorList>
            <person name="Probst A.J."/>
            <person name="Ladd B."/>
            <person name="Jarett J.K."/>
            <person name="Geller-Mcgrath D.E."/>
            <person name="Sieber C.M.K."/>
            <person name="Emerson J.B."/>
            <person name="Anantharaman K."/>
            <person name="Thomas B.C."/>
            <person name="Malmstrom R."/>
            <person name="Stieglmeier M."/>
            <person name="Klingl A."/>
            <person name="Woyke T."/>
            <person name="Ryan C.M."/>
            <person name="Banfield J.F."/>
        </authorList>
    </citation>
    <scope>NUCLEOTIDE SEQUENCE [LARGE SCALE GENOMIC DNA]</scope>
</reference>